<protein>
    <submittedName>
        <fullName evidence="3">Uncharacterized protein</fullName>
    </submittedName>
</protein>
<comment type="caution">
    <text evidence="3">The sequence shown here is derived from an EMBL/GenBank/DDBJ whole genome shotgun (WGS) entry which is preliminary data.</text>
</comment>
<dbReference type="PANTHER" id="PTHR23159:SF31">
    <property type="entry name" value="CENTROSOME-ASSOCIATED PROTEIN CEP250 ISOFORM X1"/>
    <property type="match status" value="1"/>
</dbReference>
<keyword evidence="4" id="KW-1185">Reference proteome</keyword>
<organism evidence="3 4">
    <name type="scientific">Paratrimastix pyriformis</name>
    <dbReference type="NCBI Taxonomy" id="342808"/>
    <lineage>
        <taxon>Eukaryota</taxon>
        <taxon>Metamonada</taxon>
        <taxon>Preaxostyla</taxon>
        <taxon>Paratrimastigidae</taxon>
        <taxon>Paratrimastix</taxon>
    </lineage>
</organism>
<feature type="coiled-coil region" evidence="1">
    <location>
        <begin position="776"/>
        <end position="831"/>
    </location>
</feature>
<feature type="coiled-coil region" evidence="1">
    <location>
        <begin position="261"/>
        <end position="289"/>
    </location>
</feature>
<accession>A0ABQ8UQ07</accession>
<feature type="region of interest" description="Disordered" evidence="2">
    <location>
        <begin position="1192"/>
        <end position="1213"/>
    </location>
</feature>
<sequence length="1530" mass="161309">MGGGGVAVTRGQFTESFEQRVVPELEQRLGAAVEKRVLAAVDKHVARVLERQVQASEKRLVTAVQDQAGAALLPTLEGRITELFAQRTEALERQIPASVTRHTSEIEGHLLEHAQPALEASLRGTLQPVLETSLGAALDTKLEANMNALLETRTAALQDSLQAHFEARLAEPLAERLQGALQPRLAAALEETAGAAVERKLDARLEEAAGSLEARMGGALEKRVGAALEKRLTATIEEKLGAALKGRVGTALEEDLRATLRQDLQDRAAEAAREVAQKQQEALEAAGADVEARLGRGLEARVADAVRRQQAALASAVEADLGPRMERRVVGLAERTLAEKAAPALEEQIHRAAEQALLQPDSDIRLQLSEHVRSEVATARGELEASVAASVGARVEQLVATGVEGARLAIEAQAAARIEALAAKVDQQGGMSQGEAAGLTKSQAQLAESVEGLRRTAEGQQAAAQERLEALRGDVDALKAQADTQITRIAETLERHGRAISREAAETARECVSKEARAIETTCRQAAEEAARAAAILEAQRHGREEAREAVRAEVEGGALRGELRQLAERRNIPIPDPYAICSHEGGAEWAPRLALLSEQVAALSASHEGRTEALQSRLEALEALGPAIEEHGNLLAAVQGQIVKAATQEEVAALLEQLQAAQQDTADQGALMDGQAKAQAALAEQVRRLAEDLGALEGRLDENLPRLDALAQEHQAHEKRVEGAEADLRQLAADAAGQLQAAHGEAQAQAARLGELALALEAEATARQQTHDQLHAQAVQQAEALDAQLAGIRRELGTQTDRIQRTDEALANLKELADGQADRLQQAEDLGAAIKLQVQGHAGRLAELHSGLVAPAPVVPPTSAAEGGVSEVAAGQLAELRQQMESHLQGHAEVPSPSPQQAAIPPGVLAAIPPGVLAAIPPGAVRREVDALQEQLEPRLCRLEESGAAAAAAAAAAPVSDGEGQQRTDRLADELRRALAAEVEMIPARVVALPQMAQLVREISLEQPDEIIASNPEVPSPTPQQHRPAQAHQMHSIPVPPSATSLMGSFAAPADYSLPPMSPSAMGQSAVPAGHLSLDAATIVMARIEAALKVTAQQPVAPGQLSETAEHVRAAVEGLAGENGAPEAHVVGITWGGELLAAAHNQLLPALQEHLAQVLPPEAARQAADALDRIRPALVQEVLAQVPQAAPLPPASSTAEGPQPPQVSSPQAVGRLEQTVERLARAAQTGSESIAGLASLLMIMRHLPAPSPPARVMARLGDVEASLAMVITATKQGQVQQQAFDQQAIKDRRAQAEATAQAAARMGALEGLLAQVREALGALEGELAGHAGQAHTALEERLATREAALDERIAKQTTALDERLTKQEVRPTPGPFPLSPDISLLSLIPPANLPPPQAAQAAQASLPNAGAVAEDVVKPVRQTVGLFEKRLTALEDALQQMLLDQAQAVPPKESSVVPQAALNSLAALEAELKRAHRAGLHALEVKADTDAQRWGHQITSIERRIVVLEGTVRAEQEASMKALEAILRP</sequence>
<proteinExistence type="predicted"/>
<feature type="region of interest" description="Disordered" evidence="2">
    <location>
        <begin position="1015"/>
        <end position="1037"/>
    </location>
</feature>
<gene>
    <name evidence="3" type="ORF">PAPYR_2278</name>
</gene>
<reference evidence="3" key="1">
    <citation type="journal article" date="2022" name="bioRxiv">
        <title>Genomics of Preaxostyla Flagellates Illuminates Evolutionary Transitions and the Path Towards Mitochondrial Loss.</title>
        <authorList>
            <person name="Novak L.V.F."/>
            <person name="Treitli S.C."/>
            <person name="Pyrih J."/>
            <person name="Halakuc P."/>
            <person name="Pipaliya S.V."/>
            <person name="Vacek V."/>
            <person name="Brzon O."/>
            <person name="Soukal P."/>
            <person name="Eme L."/>
            <person name="Dacks J.B."/>
            <person name="Karnkowska A."/>
            <person name="Elias M."/>
            <person name="Hampl V."/>
        </authorList>
    </citation>
    <scope>NUCLEOTIDE SEQUENCE</scope>
    <source>
        <strain evidence="3">RCP-MX</strain>
    </source>
</reference>
<keyword evidence="1" id="KW-0175">Coiled coil</keyword>
<dbReference type="PANTHER" id="PTHR23159">
    <property type="entry name" value="CENTROSOMAL PROTEIN 2"/>
    <property type="match status" value="1"/>
</dbReference>
<evidence type="ECO:0000313" key="3">
    <source>
        <dbReference type="EMBL" id="KAJ4461247.1"/>
    </source>
</evidence>
<dbReference type="EMBL" id="JAPMOS010000008">
    <property type="protein sequence ID" value="KAJ4461247.1"/>
    <property type="molecule type" value="Genomic_DNA"/>
</dbReference>
<evidence type="ECO:0000256" key="1">
    <source>
        <dbReference type="SAM" id="Coils"/>
    </source>
</evidence>
<name>A0ABQ8UQ07_9EUKA</name>
<evidence type="ECO:0000313" key="4">
    <source>
        <dbReference type="Proteomes" id="UP001141327"/>
    </source>
</evidence>
<evidence type="ECO:0000256" key="2">
    <source>
        <dbReference type="SAM" id="MobiDB-lite"/>
    </source>
</evidence>
<dbReference type="Proteomes" id="UP001141327">
    <property type="component" value="Unassembled WGS sequence"/>
</dbReference>
<feature type="coiled-coil region" evidence="1">
    <location>
        <begin position="454"/>
        <end position="481"/>
    </location>
</feature>
<feature type="coiled-coil region" evidence="1">
    <location>
        <begin position="708"/>
        <end position="735"/>
    </location>
</feature>